<dbReference type="AlphaFoldDB" id="A0A2L0F5D2"/>
<gene>
    <name evidence="1" type="ORF">SOCE26_082460</name>
</gene>
<dbReference type="InterPro" id="IPR027417">
    <property type="entry name" value="P-loop_NTPase"/>
</dbReference>
<evidence type="ECO:0000313" key="1">
    <source>
        <dbReference type="EMBL" id="AUX46737.1"/>
    </source>
</evidence>
<proteinExistence type="predicted"/>
<dbReference type="Pfam" id="PF14516">
    <property type="entry name" value="AAA_35"/>
    <property type="match status" value="1"/>
</dbReference>
<protein>
    <submittedName>
        <fullName evidence="1">Uncharacterized protein</fullName>
    </submittedName>
</protein>
<dbReference type="Gene3D" id="3.40.50.1220">
    <property type="entry name" value="TPP-binding domain"/>
    <property type="match status" value="1"/>
</dbReference>
<dbReference type="SUPFAM" id="SSF52467">
    <property type="entry name" value="DHS-like NAD/FAD-binding domain"/>
    <property type="match status" value="1"/>
</dbReference>
<dbReference type="RefSeq" id="WP_159397785.1">
    <property type="nucleotide sequence ID" value="NZ_CP012673.1"/>
</dbReference>
<dbReference type="EMBL" id="CP012673">
    <property type="protein sequence ID" value="AUX46737.1"/>
    <property type="molecule type" value="Genomic_DNA"/>
</dbReference>
<reference evidence="1 2" key="1">
    <citation type="submission" date="2015-09" db="EMBL/GenBank/DDBJ databases">
        <title>Sorangium comparison.</title>
        <authorList>
            <person name="Zaburannyi N."/>
            <person name="Bunk B."/>
            <person name="Overmann J."/>
            <person name="Mueller R."/>
        </authorList>
    </citation>
    <scope>NUCLEOTIDE SEQUENCE [LARGE SCALE GENOMIC DNA]</scope>
    <source>
        <strain evidence="1 2">So ce26</strain>
    </source>
</reference>
<organism evidence="1 2">
    <name type="scientific">Sorangium cellulosum</name>
    <name type="common">Polyangium cellulosum</name>
    <dbReference type="NCBI Taxonomy" id="56"/>
    <lineage>
        <taxon>Bacteria</taxon>
        <taxon>Pseudomonadati</taxon>
        <taxon>Myxococcota</taxon>
        <taxon>Polyangia</taxon>
        <taxon>Polyangiales</taxon>
        <taxon>Polyangiaceae</taxon>
        <taxon>Sorangium</taxon>
    </lineage>
</organism>
<dbReference type="SUPFAM" id="SSF52540">
    <property type="entry name" value="P-loop containing nucleoside triphosphate hydrolases"/>
    <property type="match status" value="1"/>
</dbReference>
<accession>A0A2L0F5D2</accession>
<sequence length="616" mass="68429">MPVEPRVDPLVAQLRGAYEQGNLIAFVGADVSAAAGLPTREQLTRTLIERLRGRGGRADVIAEVEEFVERRAYLSALSAAAAELGKGEFGSAVEEALRDDDVELPEVVVALAALRPRLRAVLTTNLDHLLERAFGWPALPKTPADIAERRQIIVKLHGTLLDQGTWVFSRRHVERAVLASPDLQDGLAELFHACPVLFVGCSFVEDDLEQIFQQMRALAGEQPPARYALLPRESLTPFRTRVLQEAGLLLLPYAGQGGMRAEVPAILRSLLPQSSASTWPPQPTARYVHRLREEHEALSRFEEGAPVVLMGPDRFGKTTLLQHLVGRIRAGEKGPARVVEINLGHLGTHALETVDAWMTSFAACLVHELGGDMTLAEGLAASPVPWLVKLTRMVERHLFPSPPEHLVLAIDDADAAWGLPIQDDVFRLLRAWCELGGRKDPWSRFRLLLSLSSSPALLKDGPAESPWNIAPSIHLSDLHGEQLRELLRLHNVTCTRDELRLLEQRVGGHPELVRLVVKRWRTSGEDLERVIAAEEEGGGALAEHLFAMGERLRQDPALVDGVCAILDTTRANVDPRVADRLLRAGVAEHHEGGYRIRFPLYERYLRRRWRPWLQQG</sequence>
<dbReference type="Pfam" id="PF13289">
    <property type="entry name" value="SIR2_2"/>
    <property type="match status" value="1"/>
</dbReference>
<dbReference type="Proteomes" id="UP000238348">
    <property type="component" value="Chromosome"/>
</dbReference>
<name>A0A2L0F5D2_SORCE</name>
<evidence type="ECO:0000313" key="2">
    <source>
        <dbReference type="Proteomes" id="UP000238348"/>
    </source>
</evidence>
<dbReference type="InterPro" id="IPR029035">
    <property type="entry name" value="DHS-like_NAD/FAD-binding_dom"/>
</dbReference>
<dbReference type="OrthoDB" id="5480778at2"/>